<dbReference type="Proteomes" id="UP000037315">
    <property type="component" value="Unassembled WGS sequence"/>
</dbReference>
<keyword evidence="3" id="KW-1185">Reference proteome</keyword>
<feature type="domain" description="Zinc finger CGNR" evidence="1">
    <location>
        <begin position="152"/>
        <end position="193"/>
    </location>
</feature>
<dbReference type="RefSeq" id="WP_048887468.1">
    <property type="nucleotide sequence ID" value="NZ_LFEJ01000009.1"/>
</dbReference>
<evidence type="ECO:0000313" key="2">
    <source>
        <dbReference type="EMBL" id="KMV35674.1"/>
    </source>
</evidence>
<dbReference type="PANTHER" id="PTHR35525:SF3">
    <property type="entry name" value="BLL6575 PROTEIN"/>
    <property type="match status" value="1"/>
</dbReference>
<dbReference type="Gene3D" id="1.10.3300.10">
    <property type="entry name" value="Jann2411-like domain"/>
    <property type="match status" value="1"/>
</dbReference>
<name>A0A0J8YDW1_9ENTR</name>
<proteinExistence type="predicted"/>
<dbReference type="InterPro" id="IPR021005">
    <property type="entry name" value="Znf_CGNR"/>
</dbReference>
<dbReference type="InterPro" id="IPR010852">
    <property type="entry name" value="ABATE"/>
</dbReference>
<dbReference type="EMBL" id="LFEJ01000009">
    <property type="protein sequence ID" value="KMV35674.1"/>
    <property type="molecule type" value="Genomic_DNA"/>
</dbReference>
<gene>
    <name evidence="2" type="ORF">ACH50_04930</name>
</gene>
<dbReference type="OrthoDB" id="9808437at2"/>
<protein>
    <recommendedName>
        <fullName evidence="1">Zinc finger CGNR domain-containing protein</fullName>
    </recommendedName>
</protein>
<sequence>MNSLFPAPFANGPLFLADHGALDFLNTVALAEGQRHDFWQRDDDVKAWLAQSGLVALPDETPFEPGALLHEARELRETIRTLVARKKAGEAVDPAPLNRYLASANSHQQLLTGEDGALRIERIYASQTPAQLLAPVAELAASLLAEPHFELVRECEHPECCLWFYDRTKSHRRRWCSMALCGNRAKVARFRQQKRG</sequence>
<dbReference type="AlphaFoldDB" id="A0A0J8YDW1"/>
<dbReference type="PANTHER" id="PTHR35525">
    <property type="entry name" value="BLL6575 PROTEIN"/>
    <property type="match status" value="1"/>
</dbReference>
<accession>A0A0J8YDW1</accession>
<comment type="caution">
    <text evidence="2">The sequence shown here is derived from an EMBL/GenBank/DDBJ whole genome shotgun (WGS) entry which is preliminary data.</text>
</comment>
<evidence type="ECO:0000313" key="3">
    <source>
        <dbReference type="Proteomes" id="UP000037315"/>
    </source>
</evidence>
<dbReference type="Pfam" id="PF07336">
    <property type="entry name" value="ABATE"/>
    <property type="match status" value="1"/>
</dbReference>
<reference evidence="2 3" key="1">
    <citation type="submission" date="2015-06" db="EMBL/GenBank/DDBJ databases">
        <title>Genome sequencing of Cronobacter sp. strain DJ34 isolated from petroleum contaminated sludge of Duliajan Oil Fields, Assam, India.</title>
        <authorList>
            <person name="Pal S."/>
            <person name="Banerjee T.D."/>
            <person name="Roy A."/>
            <person name="Sar P."/>
            <person name="Kazy S.K."/>
        </authorList>
    </citation>
    <scope>NUCLEOTIDE SEQUENCE [LARGE SCALE GENOMIC DNA]</scope>
    <source>
        <strain evidence="2 3">DJ34</strain>
    </source>
</reference>
<evidence type="ECO:0000259" key="1">
    <source>
        <dbReference type="Pfam" id="PF11706"/>
    </source>
</evidence>
<dbReference type="InterPro" id="IPR023286">
    <property type="entry name" value="ABATE_dom_sf"/>
</dbReference>
<dbReference type="Pfam" id="PF11706">
    <property type="entry name" value="zf-CGNR"/>
    <property type="match status" value="1"/>
</dbReference>
<organism evidence="2 3">
    <name type="scientific">Franconibacter pulveris</name>
    <dbReference type="NCBI Taxonomy" id="435910"/>
    <lineage>
        <taxon>Bacteria</taxon>
        <taxon>Pseudomonadati</taxon>
        <taxon>Pseudomonadota</taxon>
        <taxon>Gammaproteobacteria</taxon>
        <taxon>Enterobacterales</taxon>
        <taxon>Enterobacteriaceae</taxon>
        <taxon>Franconibacter</taxon>
    </lineage>
</organism>
<dbReference type="SUPFAM" id="SSF160904">
    <property type="entry name" value="Jann2411-like"/>
    <property type="match status" value="1"/>
</dbReference>
<dbReference type="PATRIC" id="fig|1656095.3.peg.1675"/>
<dbReference type="STRING" id="1121863.GCA_000621185_01174"/>